<dbReference type="EMBL" id="BK032748">
    <property type="protein sequence ID" value="DAF58208.1"/>
    <property type="molecule type" value="Genomic_DNA"/>
</dbReference>
<sequence>MATELNVALQIDARANIDALQKTIDELKAAGGSTEDLERQLQALTAELNRLEQEAQANGLESVSEDAQKLRDQLNATSAEAEKLRKITEAKITLGLAGDEEVKKRIEKVAAAYQLLQEQGDLTQEELTRAAELYSEQLADLERQLGSVSHELSALEGARVTIGLDADNRARQEITQLDHALEQLRASGTLTEEELARATQLHAERVGELREQLGEVGETAEESAERFSDMAQGLAEVVAAGGGLAGVVAEAVQFEAAMASVKKAVDATPEAMAHLSSQVKELAIELGMVPEAVAEITAAGGRLGVAFEDLPEFTRLAGQMAVAFDMTAEAAGDSAAKLANVFQIPLSEVRALGDAINTLGNNTAAREGEIVEALTRIGGSARQFGLATEQTAALTASFIALGKSPETAATAINSLLNRLQTGGQGVSGFAEGLDDLGLSANRLADNIRANPQAALREFLGSLEKLDNQQRAITLTKLFGQEYADDISLMVGSLAEYDRQLGLVGDKTKTAGAMQNEFAAQMDTTEKKLEQAQIAIGNLAKELGSQLLPVVASGAQGFAGMAGSVLEFAATHPQITRFVTLLAAAKAASVAYSGALRVLGVEGTTATGALTAGYTRVTTALAAYRTQIAAASAASAGMSVAMRAQAVATAATTTALRGAAGALSALVRANPLATVITAGAAAFALMSGKVDETTARIRDMEAAVKDANQQYQDFKAQAQGGVPLDVSKAEQALTSVSDAVEKSRAAMLRIQQEGTGAWGEIGEAVKDHLPLIDSQREKLAKVTAELEKQTAREKELKDAIAKRNAELTSQKAIEALETQNKAALDAANHIDTAARATLNSLAQLGQGSAKLTREQVETVKESLKNLTSPAALAEAERYIHQLEDQFKITREEAKQLLAETAQQVKELGIVTTQAAEKQSLSVRMTRDEVKALADAYKALGSDVPAAYRQMSDGEKEVTDALRKITEKTRVSASEMQGLLQNAFAKVDSSEALAAINSIYQEWRKTVDLSEGEATKISQSVAQSVSNISAGLITANSGMMSAGLTAMQEIHAATDATAAKMEGTIDKLNNTMAKGVSGVSTGLNAALKTLGLTLQEYATGISDKATKAIEAYSIVAKDAGGDTDKLARAWAAMSGAANSSAQEVKAAEAALRQSVGGDQAKADAIKDIAEAYKNTSDAAEKALSALNLGVDDLKRGLSTGMSELLVNWQTGMASLKASGELTAQAVQTAFTSSLSKLSSAADFKALHDEMQRTGTLSRLTAEQMQILRAGMQGGAEAANAMRSALEQHGQATQALADASGKVKEAKEAETQAVRDNAVAHKDASEAEAAGAEKSAEATEKKKKAMMTIYDASKLNAEAIGLVDDAINSMVTSMGHMDADDYLRKVEAMSQVGQQYVADVQRAEKATELLNQRTSDGTVSMHDIAEATHAASSNITALDSTTLKNLNASIDAAKKKLEDLQQQAKDTAADLDAELAQLKGDDSKTAKLEQQRKLRELEGKLQEARIRGNAEEIAQYERALELQRQIGAEKARQAADKKAEAAARAQESRSRGNATPRSTTASSATSHGAGDISPQQVVDVWDDRIAAAERRGAQNFANELYNAAKRSPR</sequence>
<dbReference type="Pfam" id="PF10145">
    <property type="entry name" value="PhageMin_Tail"/>
    <property type="match status" value="1"/>
</dbReference>
<dbReference type="PANTHER" id="PTHR37813">
    <property type="entry name" value="FELS-2 PROPHAGE PROTEIN"/>
    <property type="match status" value="1"/>
</dbReference>
<keyword evidence="2" id="KW-1188">Viral release from host cell</keyword>
<dbReference type="PANTHER" id="PTHR37813:SF1">
    <property type="entry name" value="FELS-2 PROPHAGE PROTEIN"/>
    <property type="match status" value="1"/>
</dbReference>
<evidence type="ECO:0000256" key="4">
    <source>
        <dbReference type="SAM" id="MobiDB-lite"/>
    </source>
</evidence>
<feature type="domain" description="Phage tail tape measure protein" evidence="5">
    <location>
        <begin position="278"/>
        <end position="479"/>
    </location>
</feature>
<feature type="compositionally biased region" description="Basic and acidic residues" evidence="4">
    <location>
        <begin position="1298"/>
        <end position="1307"/>
    </location>
</feature>
<protein>
    <submittedName>
        <fullName evidence="6">Minor tail protein</fullName>
    </submittedName>
</protein>
<feature type="coiled-coil region" evidence="3">
    <location>
        <begin position="124"/>
        <end position="158"/>
    </location>
</feature>
<evidence type="ECO:0000259" key="5">
    <source>
        <dbReference type="Pfam" id="PF10145"/>
    </source>
</evidence>
<feature type="coiled-coil region" evidence="3">
    <location>
        <begin position="871"/>
        <end position="898"/>
    </location>
</feature>
<dbReference type="NCBIfam" id="TIGR01760">
    <property type="entry name" value="tape_meas_TP901"/>
    <property type="match status" value="1"/>
</dbReference>
<feature type="coiled-coil region" evidence="3">
    <location>
        <begin position="771"/>
        <end position="805"/>
    </location>
</feature>
<feature type="coiled-coil region" evidence="3">
    <location>
        <begin position="514"/>
        <end position="541"/>
    </location>
</feature>
<keyword evidence="1" id="KW-1245">Viral tail assembly</keyword>
<feature type="compositionally biased region" description="Basic and acidic residues" evidence="4">
    <location>
        <begin position="1528"/>
        <end position="1547"/>
    </location>
</feature>
<evidence type="ECO:0000256" key="3">
    <source>
        <dbReference type="SAM" id="Coils"/>
    </source>
</evidence>
<feature type="compositionally biased region" description="Low complexity" evidence="4">
    <location>
        <begin position="1551"/>
        <end position="1566"/>
    </location>
</feature>
<feature type="coiled-coil region" evidence="3">
    <location>
        <begin position="689"/>
        <end position="716"/>
    </location>
</feature>
<dbReference type="InterPro" id="IPR010090">
    <property type="entry name" value="Phage_tape_meas"/>
</dbReference>
<dbReference type="GO" id="GO:0098003">
    <property type="term" value="P:viral tail assembly"/>
    <property type="evidence" value="ECO:0007669"/>
    <property type="project" value="UniProtKB-KW"/>
</dbReference>
<feature type="region of interest" description="Disordered" evidence="4">
    <location>
        <begin position="1276"/>
        <end position="1337"/>
    </location>
</feature>
<accession>A0A8S5T508</accession>
<organism evidence="6">
    <name type="scientific">Siphoviridae sp. ctMBu2</name>
    <dbReference type="NCBI Taxonomy" id="2827853"/>
    <lineage>
        <taxon>Viruses</taxon>
        <taxon>Duplodnaviria</taxon>
        <taxon>Heunggongvirae</taxon>
        <taxon>Uroviricota</taxon>
        <taxon>Caudoviricetes</taxon>
    </lineage>
</organism>
<evidence type="ECO:0000313" key="6">
    <source>
        <dbReference type="EMBL" id="DAF58208.1"/>
    </source>
</evidence>
<reference evidence="6" key="1">
    <citation type="journal article" date="2021" name="Proc. Natl. Acad. Sci. U.S.A.">
        <title>A Catalog of Tens of Thousands of Viruses from Human Metagenomes Reveals Hidden Associations with Chronic Diseases.</title>
        <authorList>
            <person name="Tisza M.J."/>
            <person name="Buck C.B."/>
        </authorList>
    </citation>
    <scope>NUCLEOTIDE SEQUENCE</scope>
    <source>
        <strain evidence="6">CtMBu2</strain>
    </source>
</reference>
<keyword evidence="3" id="KW-0175">Coiled coil</keyword>
<proteinExistence type="predicted"/>
<evidence type="ECO:0000256" key="1">
    <source>
        <dbReference type="ARBA" id="ARBA00022465"/>
    </source>
</evidence>
<feature type="region of interest" description="Disordered" evidence="4">
    <location>
        <begin position="1528"/>
        <end position="1574"/>
    </location>
</feature>
<feature type="coiled-coil region" evidence="3">
    <location>
        <begin position="10"/>
        <end position="91"/>
    </location>
</feature>
<name>A0A8S5T508_9CAUD</name>
<evidence type="ECO:0000256" key="2">
    <source>
        <dbReference type="ARBA" id="ARBA00022612"/>
    </source>
</evidence>